<dbReference type="OrthoDB" id="5081882at2"/>
<feature type="region of interest" description="Disordered" evidence="1">
    <location>
        <begin position="257"/>
        <end position="293"/>
    </location>
</feature>
<evidence type="ECO:0000256" key="1">
    <source>
        <dbReference type="SAM" id="MobiDB-lite"/>
    </source>
</evidence>
<gene>
    <name evidence="2" type="ORF">FVP60_00070</name>
</gene>
<name>A0A5C8HN86_9MICO</name>
<evidence type="ECO:0000313" key="3">
    <source>
        <dbReference type="Proteomes" id="UP000321196"/>
    </source>
</evidence>
<feature type="region of interest" description="Disordered" evidence="1">
    <location>
        <begin position="321"/>
        <end position="370"/>
    </location>
</feature>
<reference evidence="2 3" key="1">
    <citation type="submission" date="2019-08" db="EMBL/GenBank/DDBJ databases">
        <authorList>
            <person name="Dong K."/>
        </authorList>
    </citation>
    <scope>NUCLEOTIDE SEQUENCE [LARGE SCALE GENOMIC DNA]</scope>
    <source>
        <strain evidence="2 3">M4-8</strain>
    </source>
</reference>
<organism evidence="2 3">
    <name type="scientific">Microbacterium mitrae</name>
    <dbReference type="NCBI Taxonomy" id="664640"/>
    <lineage>
        <taxon>Bacteria</taxon>
        <taxon>Bacillati</taxon>
        <taxon>Actinomycetota</taxon>
        <taxon>Actinomycetes</taxon>
        <taxon>Micrococcales</taxon>
        <taxon>Microbacteriaceae</taxon>
        <taxon>Microbacterium</taxon>
    </lineage>
</organism>
<sequence length="466" mass="49482">MPGSLLTRELRSIRRVAPPDAPCEATLATIEQEAYLLVDCDHDLIARALRYAGAEHVWAPVDVFRRADGHDAMMPRVVEPLEMFLERRRSQAMYAGEIVTLACSVMRGLIELRHHDDGALATGRWWVTDAGKPVFAPTAGDPAAGASVRVMVLLAEHAQDRELVRLLADAEQACVASDIEQLADVERRLVLLAAPRPVDLGFLGSELETSALRAAPERVLAPRRAAFDRLPQAHDESRGGGLGAVAGELIAGLRSRVERLRPTRREPGRSSVRDRPAAARATTQGSARGSARPPRRRVWGLAIALAIIVVAVGLLWPDGESSSEAEREQAGHAESVTPAAPPEGSPSGDVVVPAEGEPSEATPAPAAQSPEVAGIVPEEGQPELTLVAAALLAAVGDCDATQTCADVLLDQELAGLVPAAGTIRLIDDYGGIAVFSVTVPEAAPITVVIEKRGEQWLIREVNAEAE</sequence>
<dbReference type="Proteomes" id="UP000321196">
    <property type="component" value="Unassembled WGS sequence"/>
</dbReference>
<dbReference type="AlphaFoldDB" id="A0A5C8HN86"/>
<dbReference type="EMBL" id="VRSW01000001">
    <property type="protein sequence ID" value="TXK05445.1"/>
    <property type="molecule type" value="Genomic_DNA"/>
</dbReference>
<proteinExistence type="predicted"/>
<dbReference type="RefSeq" id="WP_147824256.1">
    <property type="nucleotide sequence ID" value="NZ_BAAARG010000001.1"/>
</dbReference>
<keyword evidence="3" id="KW-1185">Reference proteome</keyword>
<feature type="compositionally biased region" description="Basic and acidic residues" evidence="1">
    <location>
        <begin position="257"/>
        <end position="277"/>
    </location>
</feature>
<protein>
    <submittedName>
        <fullName evidence="2">Uncharacterized protein</fullName>
    </submittedName>
</protein>
<accession>A0A5C8HN86</accession>
<comment type="caution">
    <text evidence="2">The sequence shown here is derived from an EMBL/GenBank/DDBJ whole genome shotgun (WGS) entry which is preliminary data.</text>
</comment>
<evidence type="ECO:0000313" key="2">
    <source>
        <dbReference type="EMBL" id="TXK05445.1"/>
    </source>
</evidence>